<organism evidence="7 8">
    <name type="scientific">Cladophialophora chaetospira</name>
    <dbReference type="NCBI Taxonomy" id="386627"/>
    <lineage>
        <taxon>Eukaryota</taxon>
        <taxon>Fungi</taxon>
        <taxon>Dikarya</taxon>
        <taxon>Ascomycota</taxon>
        <taxon>Pezizomycotina</taxon>
        <taxon>Eurotiomycetes</taxon>
        <taxon>Chaetothyriomycetidae</taxon>
        <taxon>Chaetothyriales</taxon>
        <taxon>Herpotrichiellaceae</taxon>
        <taxon>Cladophialophora</taxon>
    </lineage>
</organism>
<dbReference type="EMBL" id="JAPDRK010000020">
    <property type="protein sequence ID" value="KAJ9603877.1"/>
    <property type="molecule type" value="Genomic_DNA"/>
</dbReference>
<accession>A0AA39CD67</accession>
<dbReference type="PANTHER" id="PTHR13439:SF0">
    <property type="entry name" value="TOPOISOMERASE I DAMAGE AFFECTED PROTEIN 4"/>
    <property type="match status" value="1"/>
</dbReference>
<proteinExistence type="predicted"/>
<comment type="caution">
    <text evidence="7">The sequence shown here is derived from an EMBL/GenBank/DDBJ whole genome shotgun (WGS) entry which is preliminary data.</text>
</comment>
<feature type="domain" description="TLC" evidence="6">
    <location>
        <begin position="41"/>
        <end position="267"/>
    </location>
</feature>
<keyword evidence="4 5" id="KW-0472">Membrane</keyword>
<dbReference type="GO" id="GO:0016020">
    <property type="term" value="C:membrane"/>
    <property type="evidence" value="ECO:0007669"/>
    <property type="project" value="UniProtKB-SubCell"/>
</dbReference>
<evidence type="ECO:0000256" key="4">
    <source>
        <dbReference type="ARBA" id="ARBA00023136"/>
    </source>
</evidence>
<feature type="transmembrane region" description="Helical" evidence="5">
    <location>
        <begin position="146"/>
        <end position="165"/>
    </location>
</feature>
<evidence type="ECO:0000256" key="3">
    <source>
        <dbReference type="ARBA" id="ARBA00022989"/>
    </source>
</evidence>
<dbReference type="InterPro" id="IPR006634">
    <property type="entry name" value="TLC-dom"/>
</dbReference>
<evidence type="ECO:0000256" key="1">
    <source>
        <dbReference type="ARBA" id="ARBA00004141"/>
    </source>
</evidence>
<sequence>MAEMLPSQWALVTSFMGYLAAFYAITPQRPSPLRLAASREAISIFHCTSMTVLTAICLQKELPAAIAQGWEQKGRVPLVADRDLPIITTKSTFANSLSAIETAYLLQDSLVLLLAAQTKQVFLHKKTSRPGKAPAKALRGLNLRHLGWHHALLGSAFVVLQIYIARGKEKGILIIVAMMLMNASSPFGTLRWFLINFRPDLKRTIKALTVAYLIAFGTFRVGLLYYILRAFGGQMDISALKAFHRLRLPCKLGMSSLGLANTAWFLNASRSFVLRELSFRRTAD</sequence>
<dbReference type="AlphaFoldDB" id="A0AA39CD67"/>
<dbReference type="InterPro" id="IPR050846">
    <property type="entry name" value="TLCD"/>
</dbReference>
<dbReference type="GO" id="GO:0005783">
    <property type="term" value="C:endoplasmic reticulum"/>
    <property type="evidence" value="ECO:0007669"/>
    <property type="project" value="TreeGrafter"/>
</dbReference>
<dbReference type="GO" id="GO:0055088">
    <property type="term" value="P:lipid homeostasis"/>
    <property type="evidence" value="ECO:0007669"/>
    <property type="project" value="TreeGrafter"/>
</dbReference>
<feature type="transmembrane region" description="Helical" evidence="5">
    <location>
        <begin position="207"/>
        <end position="228"/>
    </location>
</feature>
<dbReference type="PANTHER" id="PTHR13439">
    <property type="entry name" value="CT120 PROTEIN"/>
    <property type="match status" value="1"/>
</dbReference>
<dbReference type="Pfam" id="PF03798">
    <property type="entry name" value="TRAM_LAG1_CLN8"/>
    <property type="match status" value="1"/>
</dbReference>
<keyword evidence="2 5" id="KW-0812">Transmembrane</keyword>
<evidence type="ECO:0000259" key="6">
    <source>
        <dbReference type="Pfam" id="PF03798"/>
    </source>
</evidence>
<comment type="subcellular location">
    <subcellularLocation>
        <location evidence="1">Membrane</location>
        <topology evidence="1">Multi-pass membrane protein</topology>
    </subcellularLocation>
</comment>
<evidence type="ECO:0000256" key="2">
    <source>
        <dbReference type="ARBA" id="ARBA00022692"/>
    </source>
</evidence>
<keyword evidence="3 5" id="KW-1133">Transmembrane helix</keyword>
<evidence type="ECO:0000313" key="8">
    <source>
        <dbReference type="Proteomes" id="UP001172673"/>
    </source>
</evidence>
<name>A0AA39CD67_9EURO</name>
<reference evidence="7" key="1">
    <citation type="submission" date="2022-10" db="EMBL/GenBank/DDBJ databases">
        <title>Culturing micro-colonial fungi from biological soil crusts in the Mojave desert and describing Neophaeococcomyces mojavensis, and introducing the new genera and species Taxawa tesnikishii.</title>
        <authorList>
            <person name="Kurbessoian T."/>
            <person name="Stajich J.E."/>
        </authorList>
    </citation>
    <scope>NUCLEOTIDE SEQUENCE</scope>
    <source>
        <strain evidence="7">TK_41</strain>
    </source>
</reference>
<feature type="transmembrane region" description="Helical" evidence="5">
    <location>
        <begin position="171"/>
        <end position="195"/>
    </location>
</feature>
<dbReference type="Proteomes" id="UP001172673">
    <property type="component" value="Unassembled WGS sequence"/>
</dbReference>
<protein>
    <recommendedName>
        <fullName evidence="6">TLC domain-containing protein</fullName>
    </recommendedName>
</protein>
<keyword evidence="8" id="KW-1185">Reference proteome</keyword>
<feature type="transmembrane region" description="Helical" evidence="5">
    <location>
        <begin position="6"/>
        <end position="25"/>
    </location>
</feature>
<evidence type="ECO:0000313" key="7">
    <source>
        <dbReference type="EMBL" id="KAJ9603877.1"/>
    </source>
</evidence>
<evidence type="ECO:0000256" key="5">
    <source>
        <dbReference type="SAM" id="Phobius"/>
    </source>
</evidence>
<gene>
    <name evidence="7" type="ORF">H2200_011399</name>
</gene>